<evidence type="ECO:0000256" key="2">
    <source>
        <dbReference type="ARBA" id="ARBA00022692"/>
    </source>
</evidence>
<dbReference type="GO" id="GO:0000033">
    <property type="term" value="F:alpha-1,3-mannosyltransferase activity"/>
    <property type="evidence" value="ECO:0007669"/>
    <property type="project" value="TreeGrafter"/>
</dbReference>
<keyword evidence="7" id="KW-1185">Reference proteome</keyword>
<dbReference type="GO" id="GO:0006493">
    <property type="term" value="P:protein O-linked glycosylation"/>
    <property type="evidence" value="ECO:0007669"/>
    <property type="project" value="TreeGrafter"/>
</dbReference>
<dbReference type="GO" id="GO:0005794">
    <property type="term" value="C:Golgi apparatus"/>
    <property type="evidence" value="ECO:0007669"/>
    <property type="project" value="TreeGrafter"/>
</dbReference>
<organism evidence="6 7">
    <name type="scientific">Aphanomyces euteiches</name>
    <dbReference type="NCBI Taxonomy" id="100861"/>
    <lineage>
        <taxon>Eukaryota</taxon>
        <taxon>Sar</taxon>
        <taxon>Stramenopiles</taxon>
        <taxon>Oomycota</taxon>
        <taxon>Saprolegniomycetes</taxon>
        <taxon>Saprolegniales</taxon>
        <taxon>Verrucalvaceae</taxon>
        <taxon>Aphanomyces</taxon>
    </lineage>
</organism>
<dbReference type="EMBL" id="VJMJ01000167">
    <property type="protein sequence ID" value="KAF0729149.1"/>
    <property type="molecule type" value="Genomic_DNA"/>
</dbReference>
<keyword evidence="3" id="KW-0735">Signal-anchor</keyword>
<gene>
    <name evidence="6" type="ORF">Ae201684_013127</name>
</gene>
<dbReference type="Proteomes" id="UP000481153">
    <property type="component" value="Unassembled WGS sequence"/>
</dbReference>
<comment type="subcellular location">
    <subcellularLocation>
        <location evidence="1">Membrane</location>
        <topology evidence="1">Single-pass type II membrane protein</topology>
    </subcellularLocation>
</comment>
<name>A0A6G0WP61_9STRA</name>
<keyword evidence="4" id="KW-1133">Transmembrane helix</keyword>
<comment type="caution">
    <text evidence="6">The sequence shown here is derived from an EMBL/GenBank/DDBJ whole genome shotgun (WGS) entry which is preliminary data.</text>
</comment>
<accession>A0A6G0WP61</accession>
<dbReference type="PANTHER" id="PTHR31392:SF1">
    <property type="entry name" value="ALPHA-1,3-MANNOSYLTRANSFERASE MNN1-RELATED"/>
    <property type="match status" value="1"/>
</dbReference>
<evidence type="ECO:0000256" key="1">
    <source>
        <dbReference type="ARBA" id="ARBA00004606"/>
    </source>
</evidence>
<sequence>MLPLLCSLGVSLKPTWLSSPVLKMTTSRWPSLSPLFLKISLVCVVCQIIYLRSLYASVSTVGLHFRPAAHRSNSSRNASSSPPFFALDFMNRSNSSFSSPLPSPTIPLKPPPTADSTSFQALFNLPAEQGFPSKFAHAKRGIVLSLHRAFVPIGASLVKELRALGNTDPIQIMHCLDSELPPSIRSFLVD</sequence>
<evidence type="ECO:0000256" key="5">
    <source>
        <dbReference type="ARBA" id="ARBA00023136"/>
    </source>
</evidence>
<dbReference type="VEuPathDB" id="FungiDB:AeMF1_004286"/>
<proteinExistence type="predicted"/>
<keyword evidence="2" id="KW-0812">Transmembrane</keyword>
<dbReference type="PANTHER" id="PTHR31392">
    <property type="entry name" value="ALPHA-1,3-MANNOSYLTRANSFERASE MNN1-RELATED"/>
    <property type="match status" value="1"/>
</dbReference>
<protein>
    <submittedName>
        <fullName evidence="6">Uncharacterized protein</fullName>
    </submittedName>
</protein>
<dbReference type="GO" id="GO:0016020">
    <property type="term" value="C:membrane"/>
    <property type="evidence" value="ECO:0007669"/>
    <property type="project" value="UniProtKB-SubCell"/>
</dbReference>
<dbReference type="AlphaFoldDB" id="A0A6G0WP61"/>
<evidence type="ECO:0000256" key="4">
    <source>
        <dbReference type="ARBA" id="ARBA00022989"/>
    </source>
</evidence>
<evidence type="ECO:0000313" key="7">
    <source>
        <dbReference type="Proteomes" id="UP000481153"/>
    </source>
</evidence>
<reference evidence="6 7" key="1">
    <citation type="submission" date="2019-07" db="EMBL/GenBank/DDBJ databases">
        <title>Genomics analysis of Aphanomyces spp. identifies a new class of oomycete effector associated with host adaptation.</title>
        <authorList>
            <person name="Gaulin E."/>
        </authorList>
    </citation>
    <scope>NUCLEOTIDE SEQUENCE [LARGE SCALE GENOMIC DNA]</scope>
    <source>
        <strain evidence="6 7">ATCC 201684</strain>
    </source>
</reference>
<evidence type="ECO:0000313" key="6">
    <source>
        <dbReference type="EMBL" id="KAF0729149.1"/>
    </source>
</evidence>
<keyword evidence="5" id="KW-0472">Membrane</keyword>
<evidence type="ECO:0000256" key="3">
    <source>
        <dbReference type="ARBA" id="ARBA00022968"/>
    </source>
</evidence>